<dbReference type="InterPro" id="IPR021944">
    <property type="entry name" value="DUF3560"/>
</dbReference>
<proteinExistence type="predicted"/>
<evidence type="ECO:0008006" key="4">
    <source>
        <dbReference type="Google" id="ProtNLM"/>
    </source>
</evidence>
<gene>
    <name evidence="2" type="ORF">SAMN04489716_6898</name>
</gene>
<protein>
    <recommendedName>
        <fullName evidence="4">DUF3560 domain-containing protein</fullName>
    </recommendedName>
</protein>
<reference evidence="2 3" key="1">
    <citation type="submission" date="2016-10" db="EMBL/GenBank/DDBJ databases">
        <authorList>
            <person name="de Groot N.N."/>
        </authorList>
    </citation>
    <scope>NUCLEOTIDE SEQUENCE [LARGE SCALE GENOMIC DNA]</scope>
    <source>
        <strain evidence="2 3">DSM 43941</strain>
    </source>
</reference>
<dbReference type="Proteomes" id="UP000198688">
    <property type="component" value="Chromosome I"/>
</dbReference>
<sequence length="645" mass="72100">MATITITHTHEDGTLLTGSKKGDGVYEIVRKHGFEWRRNRGICINVSRDRDAKTWYINAAADALRAASHEVIIEIDNTARPTAVVEAERRERADDRVDRLTERAGKAHAAGDARRDASRRITDGIPFGQPVQPPGHHSRKAHLNALDRVQNHRDKAVQQWKKGEHLAERAAGAAANQTHRDSPRTIMRRIEKLEADIRRYQRELDGYERNFTNGRGEIVQVEKHPAATGSRREDLRRWIAEETEKITYWRGQLDEHATAGTFVAWVREHFVVGDRVRHAGFRDWYEVTRVNAKSVSVKSDGWPRTIPWDKVAGRRRDGMQWDTPNGEPWPVDLARKVARWPGLARELDRHDYGDEAMRQRIRIAMARCLVLGLDLQATAAEVDAFLANVPDLATERQVQAAFVDVYDRLTAGELPRDVQASFIPIQLKAQWRMPDREPERRPAARTGRLTHDIPAVAPGDLVAGWYEWGPNTRLMRGFCGPVAAVSEVQNRRERGEFATITLTSGQERTFGLPVWLAVHPAGTWEEEPGDVPVTEEAAAPVGPEANAMPDGTEAALVEQWNASHPGKRERARQQALAAVTTRIVDDDPQAPLAGWRTASTDGDAGSGMEQTVDEAAATGHEVNDLAEHVDPWVPVLIETGVLLAA</sequence>
<dbReference type="Pfam" id="PF12083">
    <property type="entry name" value="DUF3560"/>
    <property type="match status" value="1"/>
</dbReference>
<dbReference type="EMBL" id="LT629758">
    <property type="protein sequence ID" value="SDT74167.1"/>
    <property type="molecule type" value="Genomic_DNA"/>
</dbReference>
<evidence type="ECO:0000256" key="1">
    <source>
        <dbReference type="SAM" id="MobiDB-lite"/>
    </source>
</evidence>
<dbReference type="AlphaFoldDB" id="A0A1H2CV78"/>
<evidence type="ECO:0000313" key="2">
    <source>
        <dbReference type="EMBL" id="SDT74167.1"/>
    </source>
</evidence>
<dbReference type="STRING" id="113562.SAMN04489716_6898"/>
<feature type="region of interest" description="Disordered" evidence="1">
    <location>
        <begin position="582"/>
        <end position="608"/>
    </location>
</feature>
<evidence type="ECO:0000313" key="3">
    <source>
        <dbReference type="Proteomes" id="UP000198688"/>
    </source>
</evidence>
<name>A0A1H2CV78_9ACTN</name>
<dbReference type="RefSeq" id="WP_092550666.1">
    <property type="nucleotide sequence ID" value="NZ_BOMJ01000003.1"/>
</dbReference>
<accession>A0A1H2CV78</accession>
<dbReference type="OrthoDB" id="9803716at2"/>
<keyword evidence="3" id="KW-1185">Reference proteome</keyword>
<organism evidence="2 3">
    <name type="scientific">Actinoplanes derwentensis</name>
    <dbReference type="NCBI Taxonomy" id="113562"/>
    <lineage>
        <taxon>Bacteria</taxon>
        <taxon>Bacillati</taxon>
        <taxon>Actinomycetota</taxon>
        <taxon>Actinomycetes</taxon>
        <taxon>Micromonosporales</taxon>
        <taxon>Micromonosporaceae</taxon>
        <taxon>Actinoplanes</taxon>
    </lineage>
</organism>